<comment type="caution">
    <text evidence="2">The sequence shown here is derived from an EMBL/GenBank/DDBJ whole genome shotgun (WGS) entry which is preliminary data.</text>
</comment>
<feature type="region of interest" description="Disordered" evidence="1">
    <location>
        <begin position="363"/>
        <end position="396"/>
    </location>
</feature>
<dbReference type="OrthoDB" id="2998394at2759"/>
<accession>A0A8H7DHJ9</accession>
<evidence type="ECO:0000256" key="1">
    <source>
        <dbReference type="SAM" id="MobiDB-lite"/>
    </source>
</evidence>
<evidence type="ECO:0000313" key="2">
    <source>
        <dbReference type="EMBL" id="KAF7371651.1"/>
    </source>
</evidence>
<keyword evidence="3" id="KW-1185">Reference proteome</keyword>
<dbReference type="Proteomes" id="UP000620124">
    <property type="component" value="Unassembled WGS sequence"/>
</dbReference>
<feature type="compositionally biased region" description="Low complexity" evidence="1">
    <location>
        <begin position="381"/>
        <end position="396"/>
    </location>
</feature>
<reference evidence="2" key="1">
    <citation type="submission" date="2020-05" db="EMBL/GenBank/DDBJ databases">
        <title>Mycena genomes resolve the evolution of fungal bioluminescence.</title>
        <authorList>
            <person name="Tsai I.J."/>
        </authorList>
    </citation>
    <scope>NUCLEOTIDE SEQUENCE</scope>
    <source>
        <strain evidence="2">CCC161011</strain>
    </source>
</reference>
<sequence>MLKLLNLDRLLFLSAAKRAFDEIVASFGDAPVVPRASKKPKRNTMETKTPLDKLLSMAKYFPRAVHPFLDIGLALHYGAAVRWTVIVSSDPSNTITLPEEERVAQKQLINAFETMISISIESVDVLREFYKEERQWGLIFRKAAADARQSDTHNLKHKLQYLPSDPTKPITPAISNGELKSDRGVNHPMIRDAIISWRLRHKINEKMPAEEGEEAELTPAAIKALKALLNGGLTTHGKPAMKAKLLLCGWLVRLKQSIDGTFSKPFPSACSEAPLDGAKLCDGRRRAHQGDLRGTGPRSVSFHQGNAWGRTMLSTSDWTSCDVKYNYEDLFDNVLELFEDPTDTWAIYTLGWFQKGVFGGAKVSGLDNGDNDDDSDDSDSEMATAARSSESSSESG</sequence>
<protein>
    <submittedName>
        <fullName evidence="2">Uncharacterized protein</fullName>
    </submittedName>
</protein>
<organism evidence="2 3">
    <name type="scientific">Mycena venus</name>
    <dbReference type="NCBI Taxonomy" id="2733690"/>
    <lineage>
        <taxon>Eukaryota</taxon>
        <taxon>Fungi</taxon>
        <taxon>Dikarya</taxon>
        <taxon>Basidiomycota</taxon>
        <taxon>Agaricomycotina</taxon>
        <taxon>Agaricomycetes</taxon>
        <taxon>Agaricomycetidae</taxon>
        <taxon>Agaricales</taxon>
        <taxon>Marasmiineae</taxon>
        <taxon>Mycenaceae</taxon>
        <taxon>Mycena</taxon>
    </lineage>
</organism>
<feature type="compositionally biased region" description="Acidic residues" evidence="1">
    <location>
        <begin position="369"/>
        <end position="380"/>
    </location>
</feature>
<dbReference type="EMBL" id="JACAZI010000001">
    <property type="protein sequence ID" value="KAF7371651.1"/>
    <property type="molecule type" value="Genomic_DNA"/>
</dbReference>
<dbReference type="AlphaFoldDB" id="A0A8H7DHJ9"/>
<gene>
    <name evidence="2" type="ORF">MVEN_00020900</name>
</gene>
<evidence type="ECO:0000313" key="3">
    <source>
        <dbReference type="Proteomes" id="UP000620124"/>
    </source>
</evidence>
<proteinExistence type="predicted"/>
<name>A0A8H7DHJ9_9AGAR</name>